<dbReference type="Gene3D" id="1.10.2000.10">
    <property type="entry name" value="Frizzled cysteine-rich domain"/>
    <property type="match status" value="1"/>
</dbReference>
<feature type="region of interest" description="Disordered" evidence="2">
    <location>
        <begin position="1"/>
        <end position="21"/>
    </location>
</feature>
<dbReference type="InterPro" id="IPR036790">
    <property type="entry name" value="Frizzled_dom_sf"/>
</dbReference>
<dbReference type="EMBL" id="UYRT01006354">
    <property type="protein sequence ID" value="VDK40336.1"/>
    <property type="molecule type" value="Genomic_DNA"/>
</dbReference>
<dbReference type="Gene3D" id="2.40.20.10">
    <property type="entry name" value="Plasminogen Kringle 4"/>
    <property type="match status" value="1"/>
</dbReference>
<evidence type="ECO:0000313" key="4">
    <source>
        <dbReference type="Proteomes" id="UP000271098"/>
    </source>
</evidence>
<dbReference type="SUPFAM" id="SSF57440">
    <property type="entry name" value="Kringle-like"/>
    <property type="match status" value="1"/>
</dbReference>
<sequence length="215" mass="23585">MSGGLGRLPSEEESEDSLWSVPDNAAGPGYAPMAPSDRWLDGLSTKVGDCVLYRGEACREYLTGRHILITSDNREDLYDVDRNLRAAMMFINNSPDISAQCKHYSHAVACYHMYKAELCPKELALAAEHDLVGDDPKALLPKCQSLDPKADYCIPIVNVPESGTGSSESSFGSSKDSSPHWCYVDSGKTYEGSVSSTKSGKRCMNWTQSTSRYNH</sequence>
<dbReference type="InterPro" id="IPR038178">
    <property type="entry name" value="Kringle_sf"/>
</dbReference>
<keyword evidence="1" id="KW-1015">Disulfide bond</keyword>
<dbReference type="AlphaFoldDB" id="A0A183D4K9"/>
<dbReference type="InterPro" id="IPR013806">
    <property type="entry name" value="Kringle-like"/>
</dbReference>
<name>A0A183D4K9_9BILA</name>
<evidence type="ECO:0000313" key="3">
    <source>
        <dbReference type="EMBL" id="VDK40336.1"/>
    </source>
</evidence>
<evidence type="ECO:0000313" key="5">
    <source>
        <dbReference type="WBParaSite" id="GPUH_0000365701-mRNA-1"/>
    </source>
</evidence>
<dbReference type="Proteomes" id="UP000271098">
    <property type="component" value="Unassembled WGS sequence"/>
</dbReference>
<accession>A0A183D4K9</accession>
<gene>
    <name evidence="3" type="ORF">GPUH_LOCUS3650</name>
</gene>
<reference evidence="3 4" key="2">
    <citation type="submission" date="2018-11" db="EMBL/GenBank/DDBJ databases">
        <authorList>
            <consortium name="Pathogen Informatics"/>
        </authorList>
    </citation>
    <scope>NUCLEOTIDE SEQUENCE [LARGE SCALE GENOMIC DNA]</scope>
</reference>
<organism evidence="5">
    <name type="scientific">Gongylonema pulchrum</name>
    <dbReference type="NCBI Taxonomy" id="637853"/>
    <lineage>
        <taxon>Eukaryota</taxon>
        <taxon>Metazoa</taxon>
        <taxon>Ecdysozoa</taxon>
        <taxon>Nematoda</taxon>
        <taxon>Chromadorea</taxon>
        <taxon>Rhabditida</taxon>
        <taxon>Spirurina</taxon>
        <taxon>Spiruromorpha</taxon>
        <taxon>Spiruroidea</taxon>
        <taxon>Gongylonematidae</taxon>
        <taxon>Gongylonema</taxon>
    </lineage>
</organism>
<keyword evidence="4" id="KW-1185">Reference proteome</keyword>
<evidence type="ECO:0000256" key="2">
    <source>
        <dbReference type="SAM" id="MobiDB-lite"/>
    </source>
</evidence>
<dbReference type="WBParaSite" id="GPUH_0000365701-mRNA-1">
    <property type="protein sequence ID" value="GPUH_0000365701-mRNA-1"/>
    <property type="gene ID" value="GPUH_0000365701"/>
</dbReference>
<dbReference type="OrthoDB" id="5790221at2759"/>
<evidence type="ECO:0000256" key="1">
    <source>
        <dbReference type="ARBA" id="ARBA00023157"/>
    </source>
</evidence>
<reference evidence="5" key="1">
    <citation type="submission" date="2016-06" db="UniProtKB">
        <authorList>
            <consortium name="WormBaseParasite"/>
        </authorList>
    </citation>
    <scope>IDENTIFICATION</scope>
</reference>
<proteinExistence type="predicted"/>
<protein>
    <submittedName>
        <fullName evidence="5">Kringle domain-containing protein</fullName>
    </submittedName>
</protein>